<gene>
    <name evidence="1" type="ORF">MRB53_019702</name>
</gene>
<keyword evidence="2" id="KW-1185">Reference proteome</keyword>
<comment type="caution">
    <text evidence="1">The sequence shown here is derived from an EMBL/GenBank/DDBJ whole genome shotgun (WGS) entry which is preliminary data.</text>
</comment>
<reference evidence="1 2" key="1">
    <citation type="journal article" date="2022" name="Hortic Res">
        <title>A haplotype resolved chromosomal level avocado genome allows analysis of novel avocado genes.</title>
        <authorList>
            <person name="Nath O."/>
            <person name="Fletcher S.J."/>
            <person name="Hayward A."/>
            <person name="Shaw L.M."/>
            <person name="Masouleh A.K."/>
            <person name="Furtado A."/>
            <person name="Henry R.J."/>
            <person name="Mitter N."/>
        </authorList>
    </citation>
    <scope>NUCLEOTIDE SEQUENCE [LARGE SCALE GENOMIC DNA]</scope>
    <source>
        <strain evidence="2">cv. Hass</strain>
    </source>
</reference>
<dbReference type="Proteomes" id="UP001234297">
    <property type="component" value="Chromosome 6"/>
</dbReference>
<protein>
    <submittedName>
        <fullName evidence="1">Uncharacterized protein</fullName>
    </submittedName>
</protein>
<name>A0ACC2KZA2_PERAE</name>
<evidence type="ECO:0000313" key="2">
    <source>
        <dbReference type="Proteomes" id="UP001234297"/>
    </source>
</evidence>
<evidence type="ECO:0000313" key="1">
    <source>
        <dbReference type="EMBL" id="KAJ8626395.1"/>
    </source>
</evidence>
<organism evidence="1 2">
    <name type="scientific">Persea americana</name>
    <name type="common">Avocado</name>
    <dbReference type="NCBI Taxonomy" id="3435"/>
    <lineage>
        <taxon>Eukaryota</taxon>
        <taxon>Viridiplantae</taxon>
        <taxon>Streptophyta</taxon>
        <taxon>Embryophyta</taxon>
        <taxon>Tracheophyta</taxon>
        <taxon>Spermatophyta</taxon>
        <taxon>Magnoliopsida</taxon>
        <taxon>Magnoliidae</taxon>
        <taxon>Laurales</taxon>
        <taxon>Lauraceae</taxon>
        <taxon>Persea</taxon>
    </lineage>
</organism>
<proteinExistence type="predicted"/>
<sequence>MSLRPNTLVPVNNETGNESNYYPTGEVDNCCWGHISCGTYQGGEVYEVDPLVVGKGLLCKPDKERAQAHGLFGGIRSLLQMLGTLSMSHHAVPSGNDTYGKGEENGNGASQQHPPRWQLELIVVELACEDGGGNACAAYLCAFDEYQMLSQYTAGDMMLVVMTNPTATLAVANHGLASGLPR</sequence>
<accession>A0ACC2KZA2</accession>
<dbReference type="EMBL" id="CM056814">
    <property type="protein sequence ID" value="KAJ8626395.1"/>
    <property type="molecule type" value="Genomic_DNA"/>
</dbReference>